<dbReference type="Gene3D" id="3.40.50.1700">
    <property type="entry name" value="Glycoside hydrolase family 3 C-terminal domain"/>
    <property type="match status" value="1"/>
</dbReference>
<protein>
    <recommendedName>
        <fullName evidence="3">beta-glucosidase</fullName>
        <ecNumber evidence="3">3.2.1.21</ecNumber>
    </recommendedName>
</protein>
<dbReference type="NCBIfam" id="NF011678">
    <property type="entry name" value="PRK15098.1"/>
    <property type="match status" value="1"/>
</dbReference>
<dbReference type="SUPFAM" id="SSF52279">
    <property type="entry name" value="Beta-D-glucan exohydrolase, C-terminal domain"/>
    <property type="match status" value="1"/>
</dbReference>
<reference evidence="8 9" key="1">
    <citation type="submission" date="2016-05" db="EMBL/GenBank/DDBJ databases">
        <title>Diversity and Homogeneity among Thermoacidophilic Verrucomicrobia Methanotrophs Linked with Geographical Origin.</title>
        <authorList>
            <person name="Erikstad H.-A."/>
            <person name="Smestad N.B."/>
            <person name="Ceballos R.M."/>
            <person name="Birkeland N.-K."/>
        </authorList>
    </citation>
    <scope>NUCLEOTIDE SEQUENCE [LARGE SCALE GENOMIC DNA]</scope>
    <source>
        <strain evidence="8 9">Phi</strain>
    </source>
</reference>
<dbReference type="Pfam" id="PF00933">
    <property type="entry name" value="Glyco_hydro_3"/>
    <property type="match status" value="1"/>
</dbReference>
<keyword evidence="9" id="KW-1185">Reference proteome</keyword>
<dbReference type="GO" id="GO:0009251">
    <property type="term" value="P:glucan catabolic process"/>
    <property type="evidence" value="ECO:0007669"/>
    <property type="project" value="TreeGrafter"/>
</dbReference>
<evidence type="ECO:0000256" key="6">
    <source>
        <dbReference type="ARBA" id="ARBA00023295"/>
    </source>
</evidence>
<comment type="similarity">
    <text evidence="2">Belongs to the glycosyl hydrolase 3 family.</text>
</comment>
<keyword evidence="4" id="KW-0732">Signal</keyword>
<evidence type="ECO:0000256" key="5">
    <source>
        <dbReference type="ARBA" id="ARBA00022801"/>
    </source>
</evidence>
<dbReference type="Gene3D" id="2.60.40.10">
    <property type="entry name" value="Immunoglobulins"/>
    <property type="match status" value="1"/>
</dbReference>
<dbReference type="InterPro" id="IPR001764">
    <property type="entry name" value="Glyco_hydro_3_N"/>
</dbReference>
<dbReference type="InterPro" id="IPR036962">
    <property type="entry name" value="Glyco_hydro_3_N_sf"/>
</dbReference>
<dbReference type="FunFam" id="3.20.20.300:FF:000005">
    <property type="entry name" value="Periplasmic beta-glucosidase"/>
    <property type="match status" value="1"/>
</dbReference>
<dbReference type="Pfam" id="PF01915">
    <property type="entry name" value="Glyco_hydro_3_C"/>
    <property type="match status" value="1"/>
</dbReference>
<keyword evidence="6" id="KW-0326">Glycosidase</keyword>
<evidence type="ECO:0000256" key="2">
    <source>
        <dbReference type="ARBA" id="ARBA00005336"/>
    </source>
</evidence>
<dbReference type="EC" id="3.2.1.21" evidence="3"/>
<dbReference type="EMBL" id="LXQC01000143">
    <property type="protein sequence ID" value="TFE68197.1"/>
    <property type="molecule type" value="Genomic_DNA"/>
</dbReference>
<sequence>MIESEITNLLSLMTLEEKIGQLVQLSAQNGCLSHEQKTLIEKGYVGSFLNISDPDQIQLAQQISLCKSRLKIPLLFAYDVLHGFKTIFPIPIALASSMDSELVEKVAHGSALEARSNGIHWTFAPMVDVTRDPRWGRVAECPGEDPYLAALLSSSWIKGFQGNTLCSSSLLAACPKHFVGYGAVEGGRDYNTVNIPIQLLKEVYLPAFSEAFKKGAFSTMAAFPAINGLPPAANPYLLKDLLRNELGFKGPVISDWNAVKELIQHGIAENEKEAAQIAINSGIDIDMASGLYLKYLKELVQEGKVKQETIDKAVLRVLCFKHKLGLFSSPYPQVEKNNKEFQPLIQTNREIALEAAQKSVVLLKNEQAILPIAPNISSIALIGPFSTEKKEHLGPWPAIGDPQEVVTLAEGMKEYAPPGTKIVVARGSDYFSSSKEQLQQAIEIAQKSQLIIAAVGEKARMSGEAASRAFLDLPAGQSQLLETLLQIGPPVIIVVFSGRPLDLCKFISGAKAVIQAWFLGTQTGRALGQILFGLCNPSGKLPISFPRSVGQIPIYYRHLATGRPSGWSIPCSGYIDQATTPLFPFGYGLSYTTFHYSFPRLNLTRITPDKILEVYVEIENRGNIAGEEIIQLYIRDATASISRPIKELKAVRRVCLQPGEKQTVKFSISPSDLAFIDFEGEKKLEAGRFFLWVGPNSIEGQKTHFELMV</sequence>
<comment type="caution">
    <text evidence="8">The sequence shown here is derived from an EMBL/GenBank/DDBJ whole genome shotgun (WGS) entry which is preliminary data.</text>
</comment>
<name>A0A4Y8PB16_9BACT</name>
<gene>
    <name evidence="8" type="ORF">A7Q10_00725</name>
</gene>
<dbReference type="InterPro" id="IPR026891">
    <property type="entry name" value="Fn3-like"/>
</dbReference>
<dbReference type="RefSeq" id="WP_134440257.1">
    <property type="nucleotide sequence ID" value="NZ_LXQC01000143.1"/>
</dbReference>
<dbReference type="Proteomes" id="UP000297713">
    <property type="component" value="Unassembled WGS sequence"/>
</dbReference>
<dbReference type="AlphaFoldDB" id="A0A4Y8PB16"/>
<dbReference type="PANTHER" id="PTHR30620">
    <property type="entry name" value="PERIPLASMIC BETA-GLUCOSIDASE-RELATED"/>
    <property type="match status" value="1"/>
</dbReference>
<evidence type="ECO:0000313" key="8">
    <source>
        <dbReference type="EMBL" id="TFE68197.1"/>
    </source>
</evidence>
<evidence type="ECO:0000259" key="7">
    <source>
        <dbReference type="SMART" id="SM01217"/>
    </source>
</evidence>
<dbReference type="SUPFAM" id="SSF51445">
    <property type="entry name" value="(Trans)glycosidases"/>
    <property type="match status" value="1"/>
</dbReference>
<organism evidence="8 9">
    <name type="scientific">Methylacidiphilum caldifontis</name>
    <dbReference type="NCBI Taxonomy" id="2795386"/>
    <lineage>
        <taxon>Bacteria</taxon>
        <taxon>Pseudomonadati</taxon>
        <taxon>Verrucomicrobiota</taxon>
        <taxon>Methylacidiphilae</taxon>
        <taxon>Methylacidiphilales</taxon>
        <taxon>Methylacidiphilaceae</taxon>
        <taxon>Methylacidiphilum (ex Ratnadevi et al. 2023)</taxon>
    </lineage>
</organism>
<evidence type="ECO:0000256" key="1">
    <source>
        <dbReference type="ARBA" id="ARBA00000448"/>
    </source>
</evidence>
<evidence type="ECO:0000256" key="4">
    <source>
        <dbReference type="ARBA" id="ARBA00022729"/>
    </source>
</evidence>
<dbReference type="PANTHER" id="PTHR30620:SF16">
    <property type="entry name" value="LYSOSOMAL BETA GLUCOSIDASE"/>
    <property type="match status" value="1"/>
</dbReference>
<dbReference type="InterPro" id="IPR002772">
    <property type="entry name" value="Glyco_hydro_3_C"/>
</dbReference>
<dbReference type="SMART" id="SM01217">
    <property type="entry name" value="Fn3_like"/>
    <property type="match status" value="1"/>
</dbReference>
<keyword evidence="5" id="KW-0378">Hydrolase</keyword>
<proteinExistence type="inferred from homology"/>
<dbReference type="InterPro" id="IPR051915">
    <property type="entry name" value="Cellulose_Degrad_GH3"/>
</dbReference>
<dbReference type="Pfam" id="PF14310">
    <property type="entry name" value="Fn3-like"/>
    <property type="match status" value="1"/>
</dbReference>
<dbReference type="PRINTS" id="PR00133">
    <property type="entry name" value="GLHYDRLASE3"/>
</dbReference>
<dbReference type="GO" id="GO:0008422">
    <property type="term" value="F:beta-glucosidase activity"/>
    <property type="evidence" value="ECO:0007669"/>
    <property type="project" value="UniProtKB-EC"/>
</dbReference>
<dbReference type="Gene3D" id="3.20.20.300">
    <property type="entry name" value="Glycoside hydrolase, family 3, N-terminal domain"/>
    <property type="match status" value="1"/>
</dbReference>
<accession>A0A4Y8PB16</accession>
<feature type="domain" description="Fibronectin type III-like" evidence="7">
    <location>
        <begin position="628"/>
        <end position="697"/>
    </location>
</feature>
<dbReference type="InterPro" id="IPR013783">
    <property type="entry name" value="Ig-like_fold"/>
</dbReference>
<dbReference type="InterPro" id="IPR017853">
    <property type="entry name" value="GH"/>
</dbReference>
<evidence type="ECO:0000256" key="3">
    <source>
        <dbReference type="ARBA" id="ARBA00012744"/>
    </source>
</evidence>
<evidence type="ECO:0000313" key="9">
    <source>
        <dbReference type="Proteomes" id="UP000297713"/>
    </source>
</evidence>
<dbReference type="FunFam" id="2.60.40.10:FF:000495">
    <property type="entry name" value="Periplasmic beta-glucosidase"/>
    <property type="match status" value="1"/>
</dbReference>
<dbReference type="OrthoDB" id="9805821at2"/>
<dbReference type="InterPro" id="IPR036881">
    <property type="entry name" value="Glyco_hydro_3_C_sf"/>
</dbReference>
<comment type="catalytic activity">
    <reaction evidence="1">
        <text>Hydrolysis of terminal, non-reducing beta-D-glucosyl residues with release of beta-D-glucose.</text>
        <dbReference type="EC" id="3.2.1.21"/>
    </reaction>
</comment>